<reference evidence="4 5" key="1">
    <citation type="submission" date="2024-01" db="EMBL/GenBank/DDBJ databases">
        <title>A draft genome for the cacao thread blight pathogen Marasmiellus scandens.</title>
        <authorList>
            <person name="Baruah I.K."/>
            <person name="Leung J."/>
            <person name="Bukari Y."/>
            <person name="Amoako-Attah I."/>
            <person name="Meinhardt L.W."/>
            <person name="Bailey B.A."/>
            <person name="Cohen S.P."/>
        </authorList>
    </citation>
    <scope>NUCLEOTIDE SEQUENCE [LARGE SCALE GENOMIC DNA]</scope>
    <source>
        <strain evidence="4 5">GH-19</strain>
    </source>
</reference>
<evidence type="ECO:0000256" key="2">
    <source>
        <dbReference type="ARBA" id="ARBA00023445"/>
    </source>
</evidence>
<evidence type="ECO:0000256" key="1">
    <source>
        <dbReference type="ARBA" id="ARBA00023002"/>
    </source>
</evidence>
<dbReference type="PANTHER" id="PTHR10366:SF564">
    <property type="entry name" value="STEROL-4-ALPHA-CARBOXYLATE 3-DEHYDROGENASE, DECARBOXYLATING"/>
    <property type="match status" value="1"/>
</dbReference>
<sequence length="343" mass="37331">MPSKGLVLITGSTGFVGTAVTRAFIEAGYPVRGTARSKSKVNKWEAAQEQDYQGKVDWFIVEDIVAPESFNDAIKGVDFVVHTAAPFTIAFKDNEKDMLLPSIRGTENIIAAAKSESSVKHLVITSSIAAVLDLLQGPRPGYTYTEKDWNPSTYEQAAASGISPFVYCASKSLAEKIVWNDKERKFSVTTICPPTIYGPPYQPVDGMGSLNTSCAIVWAIINSNEGEPIPPTGFPIGVDVRDVAKLHVRAVEEYDGKAKERRYLAVGFEMFNSQIAKIVRATPEFAAHVKDVRNGGGDVPYEHYATDSKDAEELLGASFISAQQSIADTARRLWELDTKLGSA</sequence>
<dbReference type="SUPFAM" id="SSF51735">
    <property type="entry name" value="NAD(P)-binding Rossmann-fold domains"/>
    <property type="match status" value="1"/>
</dbReference>
<dbReference type="Proteomes" id="UP001498398">
    <property type="component" value="Unassembled WGS sequence"/>
</dbReference>
<feature type="domain" description="NAD-dependent epimerase/dehydratase" evidence="3">
    <location>
        <begin position="7"/>
        <end position="263"/>
    </location>
</feature>
<keyword evidence="1" id="KW-0560">Oxidoreductase</keyword>
<dbReference type="Pfam" id="PF01370">
    <property type="entry name" value="Epimerase"/>
    <property type="match status" value="1"/>
</dbReference>
<comment type="caution">
    <text evidence="4">The sequence shown here is derived from an EMBL/GenBank/DDBJ whole genome shotgun (WGS) entry which is preliminary data.</text>
</comment>
<name>A0ABR1JQH4_9AGAR</name>
<dbReference type="EMBL" id="JBANRG010000008">
    <property type="protein sequence ID" value="KAK7464326.1"/>
    <property type="molecule type" value="Genomic_DNA"/>
</dbReference>
<evidence type="ECO:0000259" key="3">
    <source>
        <dbReference type="Pfam" id="PF01370"/>
    </source>
</evidence>
<evidence type="ECO:0000313" key="5">
    <source>
        <dbReference type="Proteomes" id="UP001498398"/>
    </source>
</evidence>
<dbReference type="PANTHER" id="PTHR10366">
    <property type="entry name" value="NAD DEPENDENT EPIMERASE/DEHYDRATASE"/>
    <property type="match status" value="1"/>
</dbReference>
<evidence type="ECO:0000313" key="4">
    <source>
        <dbReference type="EMBL" id="KAK7464326.1"/>
    </source>
</evidence>
<accession>A0ABR1JQH4</accession>
<proteinExistence type="inferred from homology"/>
<gene>
    <name evidence="4" type="ORF">VKT23_006494</name>
</gene>
<dbReference type="InterPro" id="IPR050425">
    <property type="entry name" value="NAD(P)_dehydrat-like"/>
</dbReference>
<dbReference type="InterPro" id="IPR036291">
    <property type="entry name" value="NAD(P)-bd_dom_sf"/>
</dbReference>
<dbReference type="Gene3D" id="3.40.50.720">
    <property type="entry name" value="NAD(P)-binding Rossmann-like Domain"/>
    <property type="match status" value="1"/>
</dbReference>
<organism evidence="4 5">
    <name type="scientific">Marasmiellus scandens</name>
    <dbReference type="NCBI Taxonomy" id="2682957"/>
    <lineage>
        <taxon>Eukaryota</taxon>
        <taxon>Fungi</taxon>
        <taxon>Dikarya</taxon>
        <taxon>Basidiomycota</taxon>
        <taxon>Agaricomycotina</taxon>
        <taxon>Agaricomycetes</taxon>
        <taxon>Agaricomycetidae</taxon>
        <taxon>Agaricales</taxon>
        <taxon>Marasmiineae</taxon>
        <taxon>Omphalotaceae</taxon>
        <taxon>Marasmiellus</taxon>
    </lineage>
</organism>
<dbReference type="InterPro" id="IPR001509">
    <property type="entry name" value="Epimerase_deHydtase"/>
</dbReference>
<comment type="similarity">
    <text evidence="2">Belongs to the NAD(P)-dependent epimerase/dehydratase family. Dihydroflavonol-4-reductase subfamily.</text>
</comment>
<keyword evidence="5" id="KW-1185">Reference proteome</keyword>
<protein>
    <recommendedName>
        <fullName evidence="3">NAD-dependent epimerase/dehydratase domain-containing protein</fullName>
    </recommendedName>
</protein>